<sequence>MKKRHIQKMILLSILLLAAFNMPLVWLFNSSVSVFGLPVIYMYFFSLFFISAVVSFVIFKRYDE</sequence>
<dbReference type="AlphaFoldDB" id="A0A972FUX0"/>
<keyword evidence="3" id="KW-1185">Reference proteome</keyword>
<evidence type="ECO:0000313" key="2">
    <source>
        <dbReference type="EMBL" id="NMH28988.1"/>
    </source>
</evidence>
<name>A0A972FUX0_9FLAO</name>
<gene>
    <name evidence="2" type="ORF">G6047_13165</name>
</gene>
<dbReference type="RefSeq" id="WP_169528091.1">
    <property type="nucleotide sequence ID" value="NZ_JAAMPU010000107.1"/>
</dbReference>
<evidence type="ECO:0000256" key="1">
    <source>
        <dbReference type="SAM" id="Phobius"/>
    </source>
</evidence>
<keyword evidence="1" id="KW-1133">Transmembrane helix</keyword>
<keyword evidence="1" id="KW-0812">Transmembrane</keyword>
<keyword evidence="1" id="KW-0472">Membrane</keyword>
<proteinExistence type="predicted"/>
<feature type="transmembrane region" description="Helical" evidence="1">
    <location>
        <begin position="40"/>
        <end position="59"/>
    </location>
</feature>
<protein>
    <recommendedName>
        <fullName evidence="4">DUF3311 domain-containing protein</fullName>
    </recommendedName>
</protein>
<evidence type="ECO:0000313" key="3">
    <source>
        <dbReference type="Proteomes" id="UP000712080"/>
    </source>
</evidence>
<accession>A0A972FUX0</accession>
<dbReference type="Proteomes" id="UP000712080">
    <property type="component" value="Unassembled WGS sequence"/>
</dbReference>
<organism evidence="2 3">
    <name type="scientific">Flavobacterium silvaticum</name>
    <dbReference type="NCBI Taxonomy" id="1852020"/>
    <lineage>
        <taxon>Bacteria</taxon>
        <taxon>Pseudomonadati</taxon>
        <taxon>Bacteroidota</taxon>
        <taxon>Flavobacteriia</taxon>
        <taxon>Flavobacteriales</taxon>
        <taxon>Flavobacteriaceae</taxon>
        <taxon>Flavobacterium</taxon>
    </lineage>
</organism>
<evidence type="ECO:0008006" key="4">
    <source>
        <dbReference type="Google" id="ProtNLM"/>
    </source>
</evidence>
<dbReference type="EMBL" id="JAAMPU010000107">
    <property type="protein sequence ID" value="NMH28988.1"/>
    <property type="molecule type" value="Genomic_DNA"/>
</dbReference>
<reference evidence="2" key="1">
    <citation type="submission" date="2020-02" db="EMBL/GenBank/DDBJ databases">
        <title>Flavobacterium sp. genome.</title>
        <authorList>
            <person name="Jung H.S."/>
            <person name="Baek J.H."/>
            <person name="Jeon C.O."/>
        </authorList>
    </citation>
    <scope>NUCLEOTIDE SEQUENCE</scope>
    <source>
        <strain evidence="2">SE-s28</strain>
    </source>
</reference>
<comment type="caution">
    <text evidence="2">The sequence shown here is derived from an EMBL/GenBank/DDBJ whole genome shotgun (WGS) entry which is preliminary data.</text>
</comment>